<dbReference type="PANTHER" id="PTHR16026">
    <property type="entry name" value="CARTILAGE ACIDIC PROTEIN 1"/>
    <property type="match status" value="1"/>
</dbReference>
<keyword evidence="1" id="KW-0732">Signal</keyword>
<feature type="transmembrane region" description="Helical" evidence="2">
    <location>
        <begin position="9"/>
        <end position="29"/>
    </location>
</feature>
<keyword evidence="2" id="KW-1133">Transmembrane helix</keyword>
<dbReference type="PANTHER" id="PTHR16026:SF0">
    <property type="entry name" value="CARTILAGE ACIDIC PROTEIN 1"/>
    <property type="match status" value="1"/>
</dbReference>
<name>A0ABT8LG03_9BACT</name>
<protein>
    <submittedName>
        <fullName evidence="4">VCBS repeat-containing protein</fullName>
    </submittedName>
</protein>
<dbReference type="InterPro" id="IPR027039">
    <property type="entry name" value="Crtac1"/>
</dbReference>
<evidence type="ECO:0000259" key="3">
    <source>
        <dbReference type="Pfam" id="PF07593"/>
    </source>
</evidence>
<accession>A0ABT8LG03</accession>
<dbReference type="Gene3D" id="2.130.10.130">
    <property type="entry name" value="Integrin alpha, N-terminal"/>
    <property type="match status" value="4"/>
</dbReference>
<keyword evidence="2" id="KW-0812">Transmembrane</keyword>
<evidence type="ECO:0000256" key="1">
    <source>
        <dbReference type="ARBA" id="ARBA00022729"/>
    </source>
</evidence>
<evidence type="ECO:0000313" key="4">
    <source>
        <dbReference type="EMBL" id="MDN5215223.1"/>
    </source>
</evidence>
<dbReference type="Pfam" id="PF13517">
    <property type="entry name" value="FG-GAP_3"/>
    <property type="match status" value="5"/>
</dbReference>
<organism evidence="4 5">
    <name type="scientific">Agaribacillus aureus</name>
    <dbReference type="NCBI Taxonomy" id="3051825"/>
    <lineage>
        <taxon>Bacteria</taxon>
        <taxon>Pseudomonadati</taxon>
        <taxon>Bacteroidota</taxon>
        <taxon>Cytophagia</taxon>
        <taxon>Cytophagales</taxon>
        <taxon>Splendidivirgaceae</taxon>
        <taxon>Agaribacillus</taxon>
    </lineage>
</organism>
<dbReference type="SUPFAM" id="SSF69318">
    <property type="entry name" value="Integrin alpha N-terminal domain"/>
    <property type="match status" value="3"/>
</dbReference>
<keyword evidence="5" id="KW-1185">Reference proteome</keyword>
<dbReference type="InterPro" id="IPR013517">
    <property type="entry name" value="FG-GAP"/>
</dbReference>
<dbReference type="EMBL" id="JAUJEB010000006">
    <property type="protein sequence ID" value="MDN5215223.1"/>
    <property type="molecule type" value="Genomic_DNA"/>
</dbReference>
<evidence type="ECO:0000313" key="5">
    <source>
        <dbReference type="Proteomes" id="UP001172083"/>
    </source>
</evidence>
<evidence type="ECO:0000256" key="2">
    <source>
        <dbReference type="SAM" id="Phobius"/>
    </source>
</evidence>
<dbReference type="InterPro" id="IPR028994">
    <property type="entry name" value="Integrin_alpha_N"/>
</dbReference>
<gene>
    <name evidence="4" type="ORF">QQ020_24295</name>
</gene>
<dbReference type="Pfam" id="PF07593">
    <property type="entry name" value="UnbV_ASPIC"/>
    <property type="match status" value="1"/>
</dbReference>
<comment type="caution">
    <text evidence="4">The sequence shown here is derived from an EMBL/GenBank/DDBJ whole genome shotgun (WGS) entry which is preliminary data.</text>
</comment>
<reference evidence="4" key="1">
    <citation type="submission" date="2023-06" db="EMBL/GenBank/DDBJ databases">
        <title>Genomic of Agaribacillus aureum.</title>
        <authorList>
            <person name="Wang G."/>
        </authorList>
    </citation>
    <scope>NUCLEOTIDE SEQUENCE</scope>
    <source>
        <strain evidence="4">BMA12</strain>
    </source>
</reference>
<dbReference type="InterPro" id="IPR011519">
    <property type="entry name" value="UnbV_ASPIC"/>
</dbReference>
<keyword evidence="2" id="KW-0472">Membrane</keyword>
<feature type="domain" description="ASPIC/UnbV" evidence="3">
    <location>
        <begin position="550"/>
        <end position="617"/>
    </location>
</feature>
<sequence>MPKVMVIRIVIRTLGILPVLSVGLMLGLINTSCTQQGSSPETKEQARQDKLFTSISSAESGIDFKNKLVETLESNYYQYMYTYIGGGVAAADFNNDGLVDLFFTANAGDNKLYLNKGNFKFEDITESAGIEKRAGFDTGVAVADVNNDGFADIYISRGGWIDRDNRFANMLYINNGDLTFTEMAGPLGLADTNRAIHATFFDYDKDNDLDVYVSNTPDITSRTKVVDLIAVQKDPKTLSLKGSDRLYNNDGTGHFTDVSLKSGILPDIGFGLNPQVGDLNNDGWPDIYVCNDFNIPDFAYINNGDGTFSEGRNELFKHMSFNSMGGDMADINNDGLLDLMTLDMNPEDYIRSKTTMAMTSIEQFDLMVSADYHHQYMHNMLHLNNGMGPFSEIANMAGVANTDWSWSLLSADFDLDGFNDIYVTNGVFRDVIDRDKNNEILQILRKNQRKPTKEDFLQFAKMLPQQKLTNYFFKNNGNLTFENTSVKWVDSTTTFSNGAVYADLDNDGDLDVIVNNINEEATILRNNAIEMEKGNFLQIAFSGPGKNKFGVGSIAKLHLKDGSVQIRQLINTRGFLSSVSNKLHFGIGANDSIAKIEVLWPDDTKQELVNIAANQLLLIKYDDTQNIDQIVAEKNPEKTIFTRIPSNYHHSDPAFNDYSRQILLPHKLSQTGPAVAKGDVNGDGLEDVFIGGGHKQAGQLLLGQKDGKFRTVEIADFIRDKQREDVGACFFDSDGDGDLDLYVVSGSYEFDRNPKLLQDRLYLNNGRGQFTKSGDALPEMLSAGSVSVPYDYDKDGDLDLFVGGRVVPGKYPYPPSSYLLVNQQGKFSIASEELAPGLNQVGMVTDAVWADINSDGHTDLIITGEWMGIHVFINENNRLLKSDRYSTLSASTGWWNKLLVADIDGDNDLDIVAGNLGLNYKFHATEEKPFHVYTHDFDYNGVEDIMLAKYYHDKQVPVRGKTCMSQQMPHLAQKIQTYSDFASRDLGGIVGANLKSALHYQAIEFRSGIFFNDGDGKYSFSPFTLIVQQSPINSILYQDFDGDGTKDLLLAGNNYQSEVETTRADAGIGAFLKGDGKGAFTWLSNLESGFFADKDVRNIQAVSTAKGPVLFVINNNTKHDLFRVNQF</sequence>
<proteinExistence type="predicted"/>
<dbReference type="RefSeq" id="WP_346760561.1">
    <property type="nucleotide sequence ID" value="NZ_JAUJEB010000006.1"/>
</dbReference>
<dbReference type="Proteomes" id="UP001172083">
    <property type="component" value="Unassembled WGS sequence"/>
</dbReference>